<protein>
    <submittedName>
        <fullName evidence="1">Acetyltransferase</fullName>
    </submittedName>
</protein>
<dbReference type="AlphaFoldDB" id="A0A7D7LRB2"/>
<dbReference type="Proteomes" id="UP000515663">
    <property type="component" value="Chromosome"/>
</dbReference>
<organism evidence="1 2">
    <name type="scientific">Gordonia jinghuaiqii</name>
    <dbReference type="NCBI Taxonomy" id="2758710"/>
    <lineage>
        <taxon>Bacteria</taxon>
        <taxon>Bacillati</taxon>
        <taxon>Actinomycetota</taxon>
        <taxon>Actinomycetes</taxon>
        <taxon>Mycobacteriales</taxon>
        <taxon>Gordoniaceae</taxon>
        <taxon>Gordonia</taxon>
    </lineage>
</organism>
<sequence length="177" mass="19415">MISAIEYAIVNLGSTATLRASTPELDFVPPAAWYDLDNDTAHKSMASRVLLRSENPTPVFASNVVIQYFDLGQCDVIRLSEIDTTLDISALDEAHVLNHAADLDGYSCVDDGTYQADGTDLRIRRAQLSYATASGNSMLSIFTATTTETTWPTTEPEIKEMETRWLRKTTNPTSSAS</sequence>
<accession>A0A7D7LRB2</accession>
<evidence type="ECO:0000313" key="2">
    <source>
        <dbReference type="Proteomes" id="UP000515663"/>
    </source>
</evidence>
<evidence type="ECO:0000313" key="1">
    <source>
        <dbReference type="EMBL" id="QMT01360.1"/>
    </source>
</evidence>
<name>A0A7D7LRB2_9ACTN</name>
<reference evidence="2" key="1">
    <citation type="submission" date="2020-07" db="EMBL/GenBank/DDBJ databases">
        <title>novel species isolated from the respiratory tract of Marmot.</title>
        <authorList>
            <person name="Zhang G."/>
        </authorList>
    </citation>
    <scope>NUCLEOTIDE SEQUENCE [LARGE SCALE GENOMIC DNA]</scope>
    <source>
        <strain evidence="2">686</strain>
    </source>
</reference>
<gene>
    <name evidence="1" type="ORF">H1R19_21480</name>
</gene>
<dbReference type="EMBL" id="CP059491">
    <property type="protein sequence ID" value="QMT01360.1"/>
    <property type="molecule type" value="Genomic_DNA"/>
</dbReference>
<proteinExistence type="predicted"/>
<keyword evidence="2" id="KW-1185">Reference proteome</keyword>
<dbReference type="KEGG" id="gji:H1R19_21480"/>
<dbReference type="RefSeq" id="WP_219850117.1">
    <property type="nucleotide sequence ID" value="NZ_CP059491.1"/>
</dbReference>
<dbReference type="GO" id="GO:0016740">
    <property type="term" value="F:transferase activity"/>
    <property type="evidence" value="ECO:0007669"/>
    <property type="project" value="UniProtKB-KW"/>
</dbReference>
<keyword evidence="1" id="KW-0808">Transferase</keyword>